<evidence type="ECO:0000313" key="6">
    <source>
        <dbReference type="EMBL" id="KAH9822926.1"/>
    </source>
</evidence>
<dbReference type="AlphaFoldDB" id="A0A9W7W054"/>
<dbReference type="InterPro" id="IPR044159">
    <property type="entry name" value="IQM"/>
</dbReference>
<feature type="compositionally biased region" description="Basic and acidic residues" evidence="5">
    <location>
        <begin position="465"/>
        <end position="474"/>
    </location>
</feature>
<dbReference type="InterPro" id="IPR000048">
    <property type="entry name" value="IQ_motif_EF-hand-BS"/>
</dbReference>
<dbReference type="PROSITE" id="PS50096">
    <property type="entry name" value="IQ"/>
    <property type="match status" value="1"/>
</dbReference>
<feature type="compositionally biased region" description="Basic and acidic residues" evidence="5">
    <location>
        <begin position="12"/>
        <end position="26"/>
    </location>
</feature>
<dbReference type="GO" id="GO:0005737">
    <property type="term" value="C:cytoplasm"/>
    <property type="evidence" value="ECO:0007669"/>
    <property type="project" value="UniProtKB-SubCell"/>
</dbReference>
<proteinExistence type="predicted"/>
<evidence type="ECO:0000256" key="3">
    <source>
        <dbReference type="ARBA" id="ARBA00022490"/>
    </source>
</evidence>
<keyword evidence="7" id="KW-1185">Reference proteome</keyword>
<evidence type="ECO:0000256" key="1">
    <source>
        <dbReference type="ARBA" id="ARBA00004123"/>
    </source>
</evidence>
<keyword evidence="4" id="KW-0539">Nucleus</keyword>
<dbReference type="PANTHER" id="PTHR31250:SF27">
    <property type="entry name" value="IQ DOMAIN-CONTAINING PROTEIN IQM5"/>
    <property type="match status" value="1"/>
</dbReference>
<dbReference type="EMBL" id="RIBY02002200">
    <property type="protein sequence ID" value="KAH9822926.1"/>
    <property type="molecule type" value="Genomic_DNA"/>
</dbReference>
<dbReference type="PANTHER" id="PTHR31250">
    <property type="entry name" value="IQ DOMAIN-CONTAINING PROTEIN IQM3"/>
    <property type="match status" value="1"/>
</dbReference>
<comment type="caution">
    <text evidence="6">The sequence shown here is derived from an EMBL/GenBank/DDBJ whole genome shotgun (WGS) entry which is preliminary data.</text>
</comment>
<dbReference type="OrthoDB" id="7344096at2759"/>
<dbReference type="SMART" id="SM00015">
    <property type="entry name" value="IQ"/>
    <property type="match status" value="1"/>
</dbReference>
<sequence length="499" mass="57084">MAESSSRKRALSRKEYLDTLRAPSPDEARRIEKAQIEKERAILRKYHLTEEEAATKIQKAYRGHRQRRQLHGLTLDPSERWMEAMKELRYRTIVAPRHDDSPESPADHARANWRRIGGIVEHAAGGERSPVELDTPMSSILSKDSDAAGGMLMDLRYFLEMLDEKHRYGTNLQVYHEQWQRESTTQQFFQWLDHGDGRYIDLPGCSRSKLDRERVRYMSKEERRDYLVRVDCEGLLRWAKNDELITTSAEQYRDSIHGIVPKDSPEPAFAYADDLGPSPTSPSSLELEEAQGHQQLTSDKTPGIKKQHHYRVSPATILNHLLRASIRPGTWIYVADTVGRLYVGIKSSGAFQHASFLSGARISSAGSIGIEDGKLTYLSPLSGHYRPTTASFRVFITSLEQQGVDMHHLRRSGAYRILQGMETYGRTRRGLSNLLPFHARDDDHGRAETAKRERAQSAAALVNQHWEDEHEQRHGLTRILSGVHRHRKSISRSPEEGRK</sequence>
<dbReference type="Pfam" id="PF00612">
    <property type="entry name" value="IQ"/>
    <property type="match status" value="1"/>
</dbReference>
<feature type="region of interest" description="Disordered" evidence="5">
    <location>
        <begin position="265"/>
        <end position="305"/>
    </location>
</feature>
<feature type="region of interest" description="Disordered" evidence="5">
    <location>
        <begin position="464"/>
        <end position="499"/>
    </location>
</feature>
<keyword evidence="3" id="KW-0963">Cytoplasm</keyword>
<feature type="region of interest" description="Disordered" evidence="5">
    <location>
        <begin position="1"/>
        <end position="26"/>
    </location>
</feature>
<comment type="subcellular location">
    <subcellularLocation>
        <location evidence="2">Cytoplasm</location>
    </subcellularLocation>
    <subcellularLocation>
        <location evidence="1">Nucleus</location>
    </subcellularLocation>
</comment>
<accession>A0A9W7W054</accession>
<evidence type="ECO:0000256" key="4">
    <source>
        <dbReference type="ARBA" id="ARBA00023242"/>
    </source>
</evidence>
<dbReference type="Gene3D" id="1.20.5.1190">
    <property type="entry name" value="iswi atpase"/>
    <property type="match status" value="1"/>
</dbReference>
<name>A0A9W7W054_9PEZI</name>
<reference evidence="6 7" key="1">
    <citation type="journal article" date="2018" name="IMA Fungus">
        <title>IMA Genome-F 10: Nine draft genome sequences of Claviceps purpurea s.lat., including C. arundinis, C. humidiphila, and C. cf. spartinae, pseudomolecules for the pitch canker pathogen Fusarium circinatum, draft genome of Davidsoniella eucalypti, Grosmannia galeiformis, Quambalaria eucalypti, and Teratosphaeria destructans.</title>
        <authorList>
            <person name="Wingfield B.D."/>
            <person name="Liu M."/>
            <person name="Nguyen H.D."/>
            <person name="Lane F.A."/>
            <person name="Morgan S.W."/>
            <person name="De Vos L."/>
            <person name="Wilken P.M."/>
            <person name="Duong T.A."/>
            <person name="Aylward J."/>
            <person name="Coetzee M.P."/>
            <person name="Dadej K."/>
            <person name="De Beer Z.W."/>
            <person name="Findlay W."/>
            <person name="Havenga M."/>
            <person name="Kolarik M."/>
            <person name="Menzies J.G."/>
            <person name="Naidoo K."/>
            <person name="Pochopski O."/>
            <person name="Shoukouhi P."/>
            <person name="Santana Q.C."/>
            <person name="Seifert K.A."/>
            <person name="Soal N."/>
            <person name="Steenkamp E.T."/>
            <person name="Tatham C.T."/>
            <person name="van der Nest M.A."/>
            <person name="Wingfield M.J."/>
        </authorList>
    </citation>
    <scope>NUCLEOTIDE SEQUENCE [LARGE SCALE GENOMIC DNA]</scope>
    <source>
        <strain evidence="6">CMW44962</strain>
    </source>
</reference>
<evidence type="ECO:0000256" key="2">
    <source>
        <dbReference type="ARBA" id="ARBA00004496"/>
    </source>
</evidence>
<dbReference type="GO" id="GO:0005634">
    <property type="term" value="C:nucleus"/>
    <property type="evidence" value="ECO:0007669"/>
    <property type="project" value="UniProtKB-SubCell"/>
</dbReference>
<evidence type="ECO:0000313" key="7">
    <source>
        <dbReference type="Proteomes" id="UP001138500"/>
    </source>
</evidence>
<gene>
    <name evidence="6" type="ORF">Tdes44962_MAKER00754</name>
</gene>
<protein>
    <submittedName>
        <fullName evidence="6">IQ calmodulin-binding motif protein</fullName>
    </submittedName>
</protein>
<dbReference type="Proteomes" id="UP001138500">
    <property type="component" value="Unassembled WGS sequence"/>
</dbReference>
<reference evidence="6 7" key="2">
    <citation type="journal article" date="2021" name="Curr. Genet.">
        <title>Genetic response to nitrogen starvation in the aggressive Eucalyptus foliar pathogen Teratosphaeria destructans.</title>
        <authorList>
            <person name="Havenga M."/>
            <person name="Wingfield B.D."/>
            <person name="Wingfield M.J."/>
            <person name="Dreyer L.L."/>
            <person name="Roets F."/>
            <person name="Aylward J."/>
        </authorList>
    </citation>
    <scope>NUCLEOTIDE SEQUENCE [LARGE SCALE GENOMIC DNA]</scope>
    <source>
        <strain evidence="6">CMW44962</strain>
    </source>
</reference>
<organism evidence="6 7">
    <name type="scientific">Teratosphaeria destructans</name>
    <dbReference type="NCBI Taxonomy" id="418781"/>
    <lineage>
        <taxon>Eukaryota</taxon>
        <taxon>Fungi</taxon>
        <taxon>Dikarya</taxon>
        <taxon>Ascomycota</taxon>
        <taxon>Pezizomycotina</taxon>
        <taxon>Dothideomycetes</taxon>
        <taxon>Dothideomycetidae</taxon>
        <taxon>Mycosphaerellales</taxon>
        <taxon>Teratosphaeriaceae</taxon>
        <taxon>Teratosphaeria</taxon>
    </lineage>
</organism>
<evidence type="ECO:0000256" key="5">
    <source>
        <dbReference type="SAM" id="MobiDB-lite"/>
    </source>
</evidence>
<feature type="compositionally biased region" description="Low complexity" evidence="5">
    <location>
        <begin position="275"/>
        <end position="285"/>
    </location>
</feature>